<dbReference type="Pfam" id="PF00472">
    <property type="entry name" value="RF-1"/>
    <property type="match status" value="1"/>
</dbReference>
<dbReference type="InterPro" id="IPR050057">
    <property type="entry name" value="Prokaryotic/Mito_RF"/>
</dbReference>
<dbReference type="SUPFAM" id="SSF75620">
    <property type="entry name" value="Release factor"/>
    <property type="match status" value="1"/>
</dbReference>
<keyword evidence="3 5" id="KW-0488">Methylation</keyword>
<dbReference type="Pfam" id="PF03462">
    <property type="entry name" value="PCRF"/>
    <property type="match status" value="1"/>
</dbReference>
<feature type="domain" description="Prokaryotic-type class I peptide chain release factors" evidence="7">
    <location>
        <begin position="229"/>
        <end position="245"/>
    </location>
</feature>
<evidence type="ECO:0000313" key="8">
    <source>
        <dbReference type="EMBL" id="SMP03253.1"/>
    </source>
</evidence>
<dbReference type="PANTHER" id="PTHR43804:SF7">
    <property type="entry name" value="LD18447P"/>
    <property type="match status" value="1"/>
</dbReference>
<evidence type="ECO:0000256" key="4">
    <source>
        <dbReference type="ARBA" id="ARBA00022917"/>
    </source>
</evidence>
<comment type="function">
    <text evidence="1 5">Peptide chain release factor 1 directs the termination of translation in response to the peptide chain termination codons UAG and UAA.</text>
</comment>
<organism evidence="8 9">
    <name type="scientific">Chryseobacterium profundimaris</name>
    <dbReference type="NCBI Taxonomy" id="1387275"/>
    <lineage>
        <taxon>Bacteria</taxon>
        <taxon>Pseudomonadati</taxon>
        <taxon>Bacteroidota</taxon>
        <taxon>Flavobacteriia</taxon>
        <taxon>Flavobacteriales</taxon>
        <taxon>Weeksellaceae</taxon>
        <taxon>Chryseobacterium group</taxon>
        <taxon>Chryseobacterium</taxon>
    </lineage>
</organism>
<evidence type="ECO:0000256" key="1">
    <source>
        <dbReference type="ARBA" id="ARBA00002986"/>
    </source>
</evidence>
<keyword evidence="9" id="KW-1185">Reference proteome</keyword>
<dbReference type="Gene3D" id="6.10.140.1950">
    <property type="match status" value="1"/>
</dbReference>
<comment type="caution">
    <text evidence="8">The sequence shown here is derived from an EMBL/GenBank/DDBJ whole genome shotgun (WGS) entry which is preliminary data.</text>
</comment>
<dbReference type="Gene3D" id="3.30.70.1660">
    <property type="match status" value="2"/>
</dbReference>
<dbReference type="SMART" id="SM00937">
    <property type="entry name" value="PCRF"/>
    <property type="match status" value="1"/>
</dbReference>
<dbReference type="PANTHER" id="PTHR43804">
    <property type="entry name" value="LD18447P"/>
    <property type="match status" value="1"/>
</dbReference>
<dbReference type="PROSITE" id="PS00745">
    <property type="entry name" value="RF_PROK_I"/>
    <property type="match status" value="1"/>
</dbReference>
<evidence type="ECO:0000256" key="2">
    <source>
        <dbReference type="ARBA" id="ARBA00010835"/>
    </source>
</evidence>
<dbReference type="NCBIfam" id="NF001859">
    <property type="entry name" value="PRK00591.1"/>
    <property type="match status" value="1"/>
</dbReference>
<gene>
    <name evidence="5" type="primary">prfA</name>
    <name evidence="8" type="ORF">SAMN06264346_101157</name>
</gene>
<evidence type="ECO:0000313" key="9">
    <source>
        <dbReference type="Proteomes" id="UP001157960"/>
    </source>
</evidence>
<dbReference type="InterPro" id="IPR005139">
    <property type="entry name" value="PCRF"/>
</dbReference>
<evidence type="ECO:0000256" key="6">
    <source>
        <dbReference type="NCBIfam" id="TIGR00019"/>
    </source>
</evidence>
<comment type="PTM">
    <text evidence="5">Methylated by PrmC. Methylation increases the termination efficiency of RF1.</text>
</comment>
<dbReference type="Gene3D" id="3.30.160.20">
    <property type="match status" value="1"/>
</dbReference>
<feature type="modified residue" description="N5-methylglutamine" evidence="5">
    <location>
        <position position="236"/>
    </location>
</feature>
<reference evidence="8 9" key="1">
    <citation type="submission" date="2017-05" db="EMBL/GenBank/DDBJ databases">
        <authorList>
            <person name="Varghese N."/>
            <person name="Submissions S."/>
        </authorList>
    </citation>
    <scope>NUCLEOTIDE SEQUENCE [LARGE SCALE GENOMIC DNA]</scope>
    <source>
        <strain evidence="8 9">DSM 28214</strain>
    </source>
</reference>
<dbReference type="InterPro" id="IPR000352">
    <property type="entry name" value="Pep_chain_release_fac_I"/>
</dbReference>
<comment type="similarity">
    <text evidence="2 5">Belongs to the prokaryotic/mitochondrial release factor family.</text>
</comment>
<dbReference type="RefSeq" id="WP_283420565.1">
    <property type="nucleotide sequence ID" value="NZ_FXTZ01000001.1"/>
</dbReference>
<name>A0ABY1N8X8_9FLAO</name>
<sequence>MSKSLIPKLEAIKQRYNEVADLIIQPDVISDQKRYSSLNKEYSDLGKIVRVYDQYKGALDSIAESEEIIADGSDKDFVELAKIEKNEALEKIPGLEEELKVLLIPKDPADDKNVIVELRAGTGGDEAAIFVEDIYRMYSMYFKTKGWRHEVTDSNEAAKGYKELIMKVEGEGVYGIMKFESGVHRVQRVPETESQGRVHTSAITVAVLPEAEEVDFELNPADIEMQTSRSGGAGGQNVNKVETKVQLTHKPSGLVVVCQQARSQLANRELAMEMLRTKLYDIELQKVQGDIAAQRKSMVSTGDRSAKIKTYNYPQGRVTDHRINKSMYNLDAYMNGDISEMIDAVIMAENAEKMKGEEENL</sequence>
<evidence type="ECO:0000256" key="5">
    <source>
        <dbReference type="HAMAP-Rule" id="MF_00093"/>
    </source>
</evidence>
<dbReference type="NCBIfam" id="TIGR00019">
    <property type="entry name" value="prfA"/>
    <property type="match status" value="1"/>
</dbReference>
<evidence type="ECO:0000256" key="3">
    <source>
        <dbReference type="ARBA" id="ARBA00022481"/>
    </source>
</evidence>
<dbReference type="Proteomes" id="UP001157960">
    <property type="component" value="Unassembled WGS sequence"/>
</dbReference>
<dbReference type="EMBL" id="FXTZ01000001">
    <property type="protein sequence ID" value="SMP03253.1"/>
    <property type="molecule type" value="Genomic_DNA"/>
</dbReference>
<keyword evidence="4 5" id="KW-0648">Protein biosynthesis</keyword>
<proteinExistence type="inferred from homology"/>
<dbReference type="InterPro" id="IPR004373">
    <property type="entry name" value="RF-1"/>
</dbReference>
<protein>
    <recommendedName>
        <fullName evidence="5 6">Peptide chain release factor 1</fullName>
        <shortName evidence="5">RF-1</shortName>
    </recommendedName>
</protein>
<dbReference type="InterPro" id="IPR045853">
    <property type="entry name" value="Pep_chain_release_fac_I_sf"/>
</dbReference>
<dbReference type="HAMAP" id="MF_00093">
    <property type="entry name" value="Rel_fac_1"/>
    <property type="match status" value="1"/>
</dbReference>
<keyword evidence="5" id="KW-0963">Cytoplasm</keyword>
<comment type="subcellular location">
    <subcellularLocation>
        <location evidence="5">Cytoplasm</location>
    </subcellularLocation>
</comment>
<accession>A0ABY1N8X8</accession>
<evidence type="ECO:0000259" key="7">
    <source>
        <dbReference type="PROSITE" id="PS00745"/>
    </source>
</evidence>